<dbReference type="AlphaFoldDB" id="A0A2J0LEF5"/>
<evidence type="ECO:0000256" key="1">
    <source>
        <dbReference type="ARBA" id="ARBA00022630"/>
    </source>
</evidence>
<keyword evidence="3" id="KW-0560">Oxidoreductase</keyword>
<evidence type="ECO:0000256" key="2">
    <source>
        <dbReference type="ARBA" id="ARBA00022643"/>
    </source>
</evidence>
<gene>
    <name evidence="4" type="ORF">COW11_04385</name>
</gene>
<dbReference type="InterPro" id="IPR013785">
    <property type="entry name" value="Aldolase_TIM"/>
</dbReference>
<evidence type="ECO:0000313" key="5">
    <source>
        <dbReference type="Proteomes" id="UP000231267"/>
    </source>
</evidence>
<name>A0A2J0LEF5_9BACT</name>
<keyword evidence="1" id="KW-0285">Flavoprotein</keyword>
<dbReference type="PANTHER" id="PTHR32332:SF18">
    <property type="entry name" value="2-NITROPROPANE DIOXYGENASE"/>
    <property type="match status" value="1"/>
</dbReference>
<dbReference type="EMBL" id="PFGP01000101">
    <property type="protein sequence ID" value="PIW66242.1"/>
    <property type="molecule type" value="Genomic_DNA"/>
</dbReference>
<accession>A0A2J0LEF5</accession>
<evidence type="ECO:0000256" key="3">
    <source>
        <dbReference type="ARBA" id="ARBA00023002"/>
    </source>
</evidence>
<keyword evidence="4" id="KW-0503">Monooxygenase</keyword>
<dbReference type="PANTHER" id="PTHR32332">
    <property type="entry name" value="2-NITROPROPANE DIOXYGENASE"/>
    <property type="match status" value="1"/>
</dbReference>
<protein>
    <submittedName>
        <fullName evidence="4">Nitronate monooxygenase</fullName>
    </submittedName>
</protein>
<dbReference type="GO" id="GO:0018580">
    <property type="term" value="F:nitronate monooxygenase activity"/>
    <property type="evidence" value="ECO:0007669"/>
    <property type="project" value="InterPro"/>
</dbReference>
<organism evidence="4 5">
    <name type="scientific">Candidatus Taenaricola geysiri</name>
    <dbReference type="NCBI Taxonomy" id="1974752"/>
    <lineage>
        <taxon>Bacteria</taxon>
        <taxon>Pseudomonadati</taxon>
        <taxon>Candidatus Omnitrophota</taxon>
        <taxon>Candidatus Taenaricola</taxon>
    </lineage>
</organism>
<proteinExistence type="predicted"/>
<dbReference type="InterPro" id="IPR004136">
    <property type="entry name" value="NMO"/>
</dbReference>
<dbReference type="Gene3D" id="3.20.20.70">
    <property type="entry name" value="Aldolase class I"/>
    <property type="match status" value="1"/>
</dbReference>
<dbReference type="CDD" id="cd04730">
    <property type="entry name" value="NPD_like"/>
    <property type="match status" value="1"/>
</dbReference>
<dbReference type="Pfam" id="PF03060">
    <property type="entry name" value="NMO"/>
    <property type="match status" value="1"/>
</dbReference>
<sequence>MKAGFKSLYLGDLKIELPIIQGGMGVRVSSSSLTSAVSSQGALGVIASVGLGEECMDEKRDYKMRSREEFVNIIRETRAMTKNPFGVNIMCALTNYDDLVDAAQSELVDVIISGAGLPLRLPSLIKNKKTKLVPIVSSARAAEIICNTWQRRYNRLPDAVVVEGPLAGGHLGYSLAELEDKEHVYLDKILEEVLAVVRKFEHDEIKIPVVAAGGIFDGKDIARVMRLGASGVQMATRFVCTHECDASMEYKQAYIDAKEEDIVVIQSPVGMPGRVISNDFVKKIIKGERVVFTCEYKCLFTCDFKKVNYCIAKALLNAYHGQLNEGFTMCGSNAYRINKIVSVKELIAELVAEAKVYLNK</sequence>
<comment type="caution">
    <text evidence="4">The sequence shown here is derived from an EMBL/GenBank/DDBJ whole genome shotgun (WGS) entry which is preliminary data.</text>
</comment>
<dbReference type="SUPFAM" id="SSF51412">
    <property type="entry name" value="Inosine monophosphate dehydrogenase (IMPDH)"/>
    <property type="match status" value="1"/>
</dbReference>
<evidence type="ECO:0000313" key="4">
    <source>
        <dbReference type="EMBL" id="PIW66242.1"/>
    </source>
</evidence>
<keyword evidence="2" id="KW-0288">FMN</keyword>
<reference evidence="4 5" key="1">
    <citation type="submission" date="2017-09" db="EMBL/GenBank/DDBJ databases">
        <title>Depth-based differentiation of microbial function through sediment-hosted aquifers and enrichment of novel symbionts in the deep terrestrial subsurface.</title>
        <authorList>
            <person name="Probst A.J."/>
            <person name="Ladd B."/>
            <person name="Jarett J.K."/>
            <person name="Geller-Mcgrath D.E."/>
            <person name="Sieber C.M."/>
            <person name="Emerson J.B."/>
            <person name="Anantharaman K."/>
            <person name="Thomas B.C."/>
            <person name="Malmstrom R."/>
            <person name="Stieglmeier M."/>
            <person name="Klingl A."/>
            <person name="Woyke T."/>
            <person name="Ryan C.M."/>
            <person name="Banfield J.F."/>
        </authorList>
    </citation>
    <scope>NUCLEOTIDE SEQUENCE [LARGE SCALE GENOMIC DNA]</scope>
    <source>
        <strain evidence="4">CG12_big_fil_rev_8_21_14_0_65_43_15</strain>
    </source>
</reference>
<dbReference type="Proteomes" id="UP000231267">
    <property type="component" value="Unassembled WGS sequence"/>
</dbReference>